<sequence>MTGTATFAGARLRLTRNGSILTATLHGGDGPNLLTIDSLAEIERFARDLHGDAETRVVILRGEGPHFCGGFHLEERLTELKSDASLMNRSRQADLGRRMMTALAEIPAVTIAAVQGVAAGGGACLATACDFRIAAEDARMGYPEVRRGFNLMWGALPLCVRLIGPARAKRLIMLGRLERAETLERWGFVDQVVPLDQLPATVEDMAQQYAGLPPLAAQMVKRSVNAVSGALDAALMHMESDQFLLAADSHDSREGIAAFLEGREPAFSGR</sequence>
<keyword evidence="2" id="KW-0456">Lyase</keyword>
<dbReference type="Gene3D" id="3.90.226.10">
    <property type="entry name" value="2-enoyl-CoA Hydratase, Chain A, domain 1"/>
    <property type="match status" value="1"/>
</dbReference>
<evidence type="ECO:0000256" key="3">
    <source>
        <dbReference type="RuleBase" id="RU003707"/>
    </source>
</evidence>
<dbReference type="InterPro" id="IPR001753">
    <property type="entry name" value="Enoyl-CoA_hydra/iso"/>
</dbReference>
<dbReference type="InterPro" id="IPR018376">
    <property type="entry name" value="Enoyl-CoA_hyd/isom_CS"/>
</dbReference>
<dbReference type="PROSITE" id="PS00166">
    <property type="entry name" value="ENOYL_COA_HYDRATASE"/>
    <property type="match status" value="1"/>
</dbReference>
<keyword evidence="5" id="KW-1185">Reference proteome</keyword>
<dbReference type="InterPro" id="IPR014748">
    <property type="entry name" value="Enoyl-CoA_hydra_C"/>
</dbReference>
<evidence type="ECO:0000256" key="2">
    <source>
        <dbReference type="ARBA" id="ARBA00023239"/>
    </source>
</evidence>
<dbReference type="SUPFAM" id="SSF52096">
    <property type="entry name" value="ClpP/crotonase"/>
    <property type="match status" value="1"/>
</dbReference>
<dbReference type="Pfam" id="PF00378">
    <property type="entry name" value="ECH_1"/>
    <property type="match status" value="1"/>
</dbReference>
<dbReference type="Gene3D" id="1.10.12.10">
    <property type="entry name" value="Lyase 2-enoyl-coa Hydratase, Chain A, domain 2"/>
    <property type="match status" value="1"/>
</dbReference>
<dbReference type="EMBL" id="JBHRXI010000002">
    <property type="protein sequence ID" value="MFC3612862.1"/>
    <property type="molecule type" value="Genomic_DNA"/>
</dbReference>
<name>A0ABV7TBB5_9RHOB</name>
<evidence type="ECO:0000313" key="5">
    <source>
        <dbReference type="Proteomes" id="UP001595629"/>
    </source>
</evidence>
<organism evidence="4 5">
    <name type="scientific">Lutimaribacter marinistellae</name>
    <dbReference type="NCBI Taxonomy" id="1820329"/>
    <lineage>
        <taxon>Bacteria</taxon>
        <taxon>Pseudomonadati</taxon>
        <taxon>Pseudomonadota</taxon>
        <taxon>Alphaproteobacteria</taxon>
        <taxon>Rhodobacterales</taxon>
        <taxon>Roseobacteraceae</taxon>
        <taxon>Lutimaribacter</taxon>
    </lineage>
</organism>
<reference evidence="5" key="1">
    <citation type="journal article" date="2019" name="Int. J. Syst. Evol. Microbiol.">
        <title>The Global Catalogue of Microorganisms (GCM) 10K type strain sequencing project: providing services to taxonomists for standard genome sequencing and annotation.</title>
        <authorList>
            <consortium name="The Broad Institute Genomics Platform"/>
            <consortium name="The Broad Institute Genome Sequencing Center for Infectious Disease"/>
            <person name="Wu L."/>
            <person name="Ma J."/>
        </authorList>
    </citation>
    <scope>NUCLEOTIDE SEQUENCE [LARGE SCALE GENOMIC DNA]</scope>
    <source>
        <strain evidence="5">KCTC 42911</strain>
    </source>
</reference>
<dbReference type="Proteomes" id="UP001595629">
    <property type="component" value="Unassembled WGS sequence"/>
</dbReference>
<proteinExistence type="inferred from homology"/>
<gene>
    <name evidence="4" type="ORF">ACFORG_03730</name>
</gene>
<evidence type="ECO:0000313" key="4">
    <source>
        <dbReference type="EMBL" id="MFC3612862.1"/>
    </source>
</evidence>
<accession>A0ABV7TBB5</accession>
<dbReference type="RefSeq" id="WP_386734051.1">
    <property type="nucleotide sequence ID" value="NZ_JBHRXI010000002.1"/>
</dbReference>
<protein>
    <submittedName>
        <fullName evidence="4">Enoyl-CoA hydratase/isomerase family protein</fullName>
    </submittedName>
</protein>
<comment type="caution">
    <text evidence="4">The sequence shown here is derived from an EMBL/GenBank/DDBJ whole genome shotgun (WGS) entry which is preliminary data.</text>
</comment>
<dbReference type="PANTHER" id="PTHR11941:SF54">
    <property type="entry name" value="ENOYL-COA HYDRATASE, MITOCHONDRIAL"/>
    <property type="match status" value="1"/>
</dbReference>
<evidence type="ECO:0000256" key="1">
    <source>
        <dbReference type="ARBA" id="ARBA00005254"/>
    </source>
</evidence>
<comment type="similarity">
    <text evidence="1 3">Belongs to the enoyl-CoA hydratase/isomerase family.</text>
</comment>
<dbReference type="PANTHER" id="PTHR11941">
    <property type="entry name" value="ENOYL-COA HYDRATASE-RELATED"/>
    <property type="match status" value="1"/>
</dbReference>
<dbReference type="CDD" id="cd06558">
    <property type="entry name" value="crotonase-like"/>
    <property type="match status" value="1"/>
</dbReference>
<dbReference type="InterPro" id="IPR029045">
    <property type="entry name" value="ClpP/crotonase-like_dom_sf"/>
</dbReference>